<feature type="region of interest" description="Disordered" evidence="1">
    <location>
        <begin position="22"/>
        <end position="60"/>
    </location>
</feature>
<proteinExistence type="predicted"/>
<organism evidence="3 4">
    <name type="scientific">Trametes cubensis</name>
    <dbReference type="NCBI Taxonomy" id="1111947"/>
    <lineage>
        <taxon>Eukaryota</taxon>
        <taxon>Fungi</taxon>
        <taxon>Dikarya</taxon>
        <taxon>Basidiomycota</taxon>
        <taxon>Agaricomycotina</taxon>
        <taxon>Agaricomycetes</taxon>
        <taxon>Polyporales</taxon>
        <taxon>Polyporaceae</taxon>
        <taxon>Trametes</taxon>
    </lineage>
</organism>
<sequence>MESQFSSLTLDISEPLVCPFSGSVVSEKSSKSSSPVPSSSHSPTATESSHTPLNSSSSHTTYDQYRCPVFTQEVDPLLIKTSLEDRIAYLTDFLNFTSRDAEVISKIAPSVNDVIPSMVDGMYAKLFEFDITKKVFMTRNQGFDGPLPQTLEELTLDSAQIVFRKVFMKAWARRVLTADYSSGKTWAYMDKVGIMHTGASPFKHQRTMGIAPLNVPYRDIALTLGWLQTVLHSAILQLPESVCSMSEKIEAVAAINKVLWIQNDLFSRHYIGD</sequence>
<evidence type="ECO:0000259" key="2">
    <source>
        <dbReference type="Pfam" id="PF11563"/>
    </source>
</evidence>
<dbReference type="Gene3D" id="1.10.490.10">
    <property type="entry name" value="Globins"/>
    <property type="match status" value="1"/>
</dbReference>
<accession>A0AAD7U258</accession>
<dbReference type="EMBL" id="JAPEVG010000036">
    <property type="protein sequence ID" value="KAJ8494452.1"/>
    <property type="molecule type" value="Genomic_DNA"/>
</dbReference>
<dbReference type="Pfam" id="PF11563">
    <property type="entry name" value="Protoglobin"/>
    <property type="match status" value="1"/>
</dbReference>
<evidence type="ECO:0000313" key="4">
    <source>
        <dbReference type="Proteomes" id="UP001215151"/>
    </source>
</evidence>
<dbReference type="GO" id="GO:0020037">
    <property type="term" value="F:heme binding"/>
    <property type="evidence" value="ECO:0007669"/>
    <property type="project" value="InterPro"/>
</dbReference>
<dbReference type="GO" id="GO:0019825">
    <property type="term" value="F:oxygen binding"/>
    <property type="evidence" value="ECO:0007669"/>
    <property type="project" value="InterPro"/>
</dbReference>
<evidence type="ECO:0000256" key="1">
    <source>
        <dbReference type="SAM" id="MobiDB-lite"/>
    </source>
</evidence>
<protein>
    <recommendedName>
        <fullName evidence="2">Globin-sensor domain-containing protein</fullName>
    </recommendedName>
</protein>
<gene>
    <name evidence="3" type="ORF">ONZ51_g2336</name>
</gene>
<dbReference type="PANTHER" id="PTHR42071:SF1">
    <property type="entry name" value="GLOBIN-SENSOR DOMAIN-CONTAINING PROTEIN"/>
    <property type="match status" value="1"/>
</dbReference>
<evidence type="ECO:0000313" key="3">
    <source>
        <dbReference type="EMBL" id="KAJ8494452.1"/>
    </source>
</evidence>
<name>A0AAD7U258_9APHY</name>
<reference evidence="3" key="1">
    <citation type="submission" date="2022-11" db="EMBL/GenBank/DDBJ databases">
        <title>Genome Sequence of Cubamyces cubensis.</title>
        <authorList>
            <person name="Buettner E."/>
        </authorList>
    </citation>
    <scope>NUCLEOTIDE SEQUENCE</scope>
    <source>
        <strain evidence="3">MPL-01</strain>
    </source>
</reference>
<keyword evidence="4" id="KW-1185">Reference proteome</keyword>
<dbReference type="PANTHER" id="PTHR42071">
    <property type="entry name" value="PROTOGLOBIN DOMAIN-CONTAINING PROTEIN"/>
    <property type="match status" value="1"/>
</dbReference>
<feature type="domain" description="Globin-sensor" evidence="2">
    <location>
        <begin position="84"/>
        <end position="271"/>
    </location>
</feature>
<dbReference type="InterPro" id="IPR044398">
    <property type="entry name" value="Globin-sensor_dom"/>
</dbReference>
<dbReference type="InterPro" id="IPR012292">
    <property type="entry name" value="Globin/Proto"/>
</dbReference>
<comment type="caution">
    <text evidence="3">The sequence shown here is derived from an EMBL/GenBank/DDBJ whole genome shotgun (WGS) entry which is preliminary data.</text>
</comment>
<dbReference type="Proteomes" id="UP001215151">
    <property type="component" value="Unassembled WGS sequence"/>
</dbReference>
<dbReference type="AlphaFoldDB" id="A0AAD7U258"/>